<dbReference type="RefSeq" id="WP_184948784.1">
    <property type="nucleotide sequence ID" value="NZ_BAAAWZ010000001.1"/>
</dbReference>
<evidence type="ECO:0000259" key="8">
    <source>
        <dbReference type="PROSITE" id="PS51379"/>
    </source>
</evidence>
<dbReference type="InterPro" id="IPR011766">
    <property type="entry name" value="TPP_enzyme_TPP-bd"/>
</dbReference>
<keyword evidence="3" id="KW-0249">Electron transport</keyword>
<evidence type="ECO:0000256" key="2">
    <source>
        <dbReference type="ARBA" id="ARBA00022485"/>
    </source>
</evidence>
<feature type="region of interest" description="Disordered" evidence="7">
    <location>
        <begin position="710"/>
        <end position="738"/>
    </location>
</feature>
<dbReference type="InterPro" id="IPR046667">
    <property type="entry name" value="DUF6537"/>
</dbReference>
<keyword evidence="2" id="KW-0004">4Fe-4S</keyword>
<keyword evidence="10" id="KW-1185">Reference proteome</keyword>
<dbReference type="PANTHER" id="PTHR48084">
    <property type="entry name" value="2-OXOGLUTARATE OXIDOREDUCTASE SUBUNIT KORB-RELATED"/>
    <property type="match status" value="1"/>
</dbReference>
<dbReference type="InterPro" id="IPR017896">
    <property type="entry name" value="4Fe4S_Fe-S-bd"/>
</dbReference>
<protein>
    <submittedName>
        <fullName evidence="9">Indolepyruvate ferredoxin oxidoreductase</fullName>
        <ecNumber evidence="9">1.2.7.8</ecNumber>
    </submittedName>
</protein>
<proteinExistence type="predicted"/>
<keyword evidence="2" id="KW-0479">Metal-binding</keyword>
<gene>
    <name evidence="9" type="ORF">FHS22_007417</name>
</gene>
<sequence>MTIFADSREITPDDRYLLDGGQVFMNGTQALVRVILDQMRADRRAGLDTGTMVSGYPGSPLGGFDLELARARRHTEPLDVVHRPGQNEELGATAVWGSQLVPALPRPRKTGVLGVWYGKAPGVDRAADAFRHGNFVGAHPQGGLIAFCGDDPTCKSSTLPSATESALAALGMPIVHPGSVQELLDLGRHAIAASRASGLWVAVKAVSNVVDGTGTVSVGHDRVVPVMPGAGDGDGAGYSVDYQGRPYRHMPNATLLTPWSLEMERTLVGPRTELARAYARENGLNRITADPPGAWLGVVASGTAYYDVREGFRKLGVTPEEAGVRLLKIGMLWPLEPEIVRTFARGLEEIMVVEEKAPLLETLVKDVLYGTADAPRVLGKLDENGARLIPQAGGVDADLAAKAVAFRLRRKGIAAERSSSDLGDRVSRNLAVISRPEPLKLLTAQRTPFFCSGCPHNRSTAVPDGAPVGAGIGCHTMVVINPEGKGTLTGLTQMGGEGTQWIGQAPFTDTPHIFQNLGDGTFHHSGSLAVRAAVGAGVNITYKILYNSAVAMTGGQTIQPSLAVADLTRWLEVEGVRRVIVTTDEPARYRGVRLAKIAEVRDRSALEDAQRELAAIPGVTVLVHDQQCAAEKRRLRKKGALPDPVKRVAINQRVCEGCGDCAKKSECLSVLPVETEFGRKTEIHQSSCNKDYSCVEGDCPSFVTVVPGKAGRPGKAAKSGKAGRRAVPAPPEMPAPEARGAEATIRLVGIGGTGVVSIAQILGTAALLDGKRSRGLDQTGLAQKGGTVVSDILIFDGEGDRSGQASAASVDAYLALDLIGATDPKHLRTADRDRTVAVVSTSLVPTGSMVLDPATHLTELGSPIGALEARTRRELNVYLDAEELAQAVFGDHMPANTIVVGAAWQRGLIPLSLDAIERAIRLGGGKSAERTVAAFHWGRAVVAAPEAVAAATGAASPEAGPGTGRLSEEVLRLVGSVGAPEGSELHRLLLVRVPDLVAYQNLRYAAGYAEAVRAVLAREQAGHRPDAGAPITAAPITAAPITEAYARHLHRLMAYKDEYEVARLHLDPAERARIAAEFGPGAKISYNLHPPVFRALGMKRKIRLGSWFDPAFRLLYGMRRVRGTRLDPFGMAGVRRVERELVAEYTRDVHRALEHLSPETEDRVRELAGLPETVRGYEDVKLGTVAAYRERAAALLARLESGR</sequence>
<dbReference type="GO" id="GO:0030976">
    <property type="term" value="F:thiamine pyrophosphate binding"/>
    <property type="evidence" value="ECO:0007669"/>
    <property type="project" value="InterPro"/>
</dbReference>
<dbReference type="Proteomes" id="UP000562352">
    <property type="component" value="Unassembled WGS sequence"/>
</dbReference>
<dbReference type="GO" id="GO:0000287">
    <property type="term" value="F:magnesium ion binding"/>
    <property type="evidence" value="ECO:0007669"/>
    <property type="project" value="UniProtKB-ARBA"/>
</dbReference>
<evidence type="ECO:0000256" key="5">
    <source>
        <dbReference type="ARBA" id="ARBA00023004"/>
    </source>
</evidence>
<evidence type="ECO:0000256" key="4">
    <source>
        <dbReference type="ARBA" id="ARBA00023002"/>
    </source>
</evidence>
<reference evidence="9 10" key="1">
    <citation type="submission" date="2020-08" db="EMBL/GenBank/DDBJ databases">
        <title>Genomic Encyclopedia of Type Strains, Phase III (KMG-III): the genomes of soil and plant-associated and newly described type strains.</title>
        <authorList>
            <person name="Whitman W."/>
        </authorList>
    </citation>
    <scope>NUCLEOTIDE SEQUENCE [LARGE SCALE GENOMIC DNA]</scope>
    <source>
        <strain evidence="9 10">CECT 3303</strain>
    </source>
</reference>
<dbReference type="NCBIfam" id="NF009588">
    <property type="entry name" value="PRK13029.1"/>
    <property type="match status" value="1"/>
</dbReference>
<dbReference type="InterPro" id="IPR029061">
    <property type="entry name" value="THDP-binding"/>
</dbReference>
<evidence type="ECO:0000313" key="9">
    <source>
        <dbReference type="EMBL" id="MBB5968098.1"/>
    </source>
</evidence>
<dbReference type="InterPro" id="IPR002869">
    <property type="entry name" value="Pyrv_flavodox_OxRed_cen"/>
</dbReference>
<dbReference type="AlphaFoldDB" id="A0A841DIH4"/>
<dbReference type="CDD" id="cd07034">
    <property type="entry name" value="TPP_PYR_PFOR_IOR-alpha_like"/>
    <property type="match status" value="1"/>
</dbReference>
<keyword evidence="4 9" id="KW-0560">Oxidoreductase</keyword>
<dbReference type="GO" id="GO:0051539">
    <property type="term" value="F:4 iron, 4 sulfur cluster binding"/>
    <property type="evidence" value="ECO:0007669"/>
    <property type="project" value="UniProtKB-KW"/>
</dbReference>
<organism evidence="9 10">
    <name type="scientific">Planomonospora venezuelensis</name>
    <dbReference type="NCBI Taxonomy" id="1999"/>
    <lineage>
        <taxon>Bacteria</taxon>
        <taxon>Bacillati</taxon>
        <taxon>Actinomycetota</taxon>
        <taxon>Actinomycetes</taxon>
        <taxon>Streptosporangiales</taxon>
        <taxon>Streptosporangiaceae</taxon>
        <taxon>Planomonospora</taxon>
    </lineage>
</organism>
<keyword evidence="9" id="KW-0670">Pyruvate</keyword>
<dbReference type="SUPFAM" id="SSF53323">
    <property type="entry name" value="Pyruvate-ferredoxin oxidoreductase, PFOR, domain III"/>
    <property type="match status" value="1"/>
</dbReference>
<evidence type="ECO:0000256" key="7">
    <source>
        <dbReference type="SAM" id="MobiDB-lite"/>
    </source>
</evidence>
<evidence type="ECO:0000313" key="10">
    <source>
        <dbReference type="Proteomes" id="UP000562352"/>
    </source>
</evidence>
<dbReference type="Gene3D" id="3.40.50.970">
    <property type="match status" value="1"/>
</dbReference>
<dbReference type="EC" id="1.2.7.8" evidence="9"/>
<dbReference type="InterPro" id="IPR051457">
    <property type="entry name" value="2-oxoacid:Fd_oxidoreductase"/>
</dbReference>
<dbReference type="GO" id="GO:0045333">
    <property type="term" value="P:cellular respiration"/>
    <property type="evidence" value="ECO:0007669"/>
    <property type="project" value="UniProtKB-ARBA"/>
</dbReference>
<dbReference type="Pfam" id="PF01558">
    <property type="entry name" value="POR"/>
    <property type="match status" value="1"/>
</dbReference>
<dbReference type="SUPFAM" id="SSF52922">
    <property type="entry name" value="TK C-terminal domain-like"/>
    <property type="match status" value="1"/>
</dbReference>
<evidence type="ECO:0000256" key="1">
    <source>
        <dbReference type="ARBA" id="ARBA00022448"/>
    </source>
</evidence>
<dbReference type="SUPFAM" id="SSF52518">
    <property type="entry name" value="Thiamin diphosphate-binding fold (THDP-binding)"/>
    <property type="match status" value="2"/>
</dbReference>
<dbReference type="Gene3D" id="3.40.920.10">
    <property type="entry name" value="Pyruvate-ferredoxin oxidoreductase, PFOR, domain III"/>
    <property type="match status" value="1"/>
</dbReference>
<name>A0A841DIH4_PLAVE</name>
<feature type="compositionally biased region" description="Low complexity" evidence="7">
    <location>
        <begin position="710"/>
        <end position="720"/>
    </location>
</feature>
<comment type="caution">
    <text evidence="9">The sequence shown here is derived from an EMBL/GenBank/DDBJ whole genome shotgun (WGS) entry which is preliminary data.</text>
</comment>
<dbReference type="InterPro" id="IPR002880">
    <property type="entry name" value="Pyrv_Fd/Flavodoxin_OxRdtase_N"/>
</dbReference>
<keyword evidence="6" id="KW-0411">Iron-sulfur</keyword>
<dbReference type="PANTHER" id="PTHR48084:SF3">
    <property type="entry name" value="SUBUNIT OF PYRUVATE:FLAVODOXIN OXIDOREDUCTASE"/>
    <property type="match status" value="1"/>
</dbReference>
<feature type="domain" description="4Fe-4S ferredoxin-type" evidence="8">
    <location>
        <begin position="646"/>
        <end position="676"/>
    </location>
</feature>
<dbReference type="NCBIfam" id="NF009589">
    <property type="entry name" value="PRK13030.1"/>
    <property type="match status" value="1"/>
</dbReference>
<dbReference type="InterPro" id="IPR009014">
    <property type="entry name" value="Transketo_C/PFOR_II"/>
</dbReference>
<dbReference type="Pfam" id="PF20169">
    <property type="entry name" value="DUF6537"/>
    <property type="match status" value="1"/>
</dbReference>
<dbReference type="InterPro" id="IPR019752">
    <property type="entry name" value="Pyrv/ketoisovalerate_OxRed_cat"/>
</dbReference>
<accession>A0A841DIH4</accession>
<dbReference type="GO" id="GO:0043805">
    <property type="term" value="F:indolepyruvate ferredoxin oxidoreductase activity"/>
    <property type="evidence" value="ECO:0007669"/>
    <property type="project" value="UniProtKB-EC"/>
</dbReference>
<keyword evidence="1" id="KW-0813">Transport</keyword>
<dbReference type="EMBL" id="JACHJJ010000050">
    <property type="protein sequence ID" value="MBB5968098.1"/>
    <property type="molecule type" value="Genomic_DNA"/>
</dbReference>
<evidence type="ECO:0000256" key="6">
    <source>
        <dbReference type="ARBA" id="ARBA00023014"/>
    </source>
</evidence>
<keyword evidence="5" id="KW-0408">Iron</keyword>
<dbReference type="PROSITE" id="PS51379">
    <property type="entry name" value="4FE4S_FER_2"/>
    <property type="match status" value="1"/>
</dbReference>
<evidence type="ECO:0000256" key="3">
    <source>
        <dbReference type="ARBA" id="ARBA00022982"/>
    </source>
</evidence>
<dbReference type="Pfam" id="PF02775">
    <property type="entry name" value="TPP_enzyme_C"/>
    <property type="match status" value="1"/>
</dbReference>